<keyword evidence="3" id="KW-1185">Reference proteome</keyword>
<organism evidence="2 3">
    <name type="scientific">Erysiphe neolycopersici</name>
    <dbReference type="NCBI Taxonomy" id="212602"/>
    <lineage>
        <taxon>Eukaryota</taxon>
        <taxon>Fungi</taxon>
        <taxon>Dikarya</taxon>
        <taxon>Ascomycota</taxon>
        <taxon>Pezizomycotina</taxon>
        <taxon>Leotiomycetes</taxon>
        <taxon>Erysiphales</taxon>
        <taxon>Erysiphaceae</taxon>
        <taxon>Erysiphe</taxon>
    </lineage>
</organism>
<protein>
    <submittedName>
        <fullName evidence="2">Uncharacterized protein</fullName>
    </submittedName>
</protein>
<reference evidence="2 3" key="1">
    <citation type="journal article" date="2018" name="BMC Genomics">
        <title>Comparative genome analyses reveal sequence features reflecting distinct modes of host-adaptation between dicot and monocot powdery mildew.</title>
        <authorList>
            <person name="Wu Y."/>
            <person name="Ma X."/>
            <person name="Pan Z."/>
            <person name="Kale S.D."/>
            <person name="Song Y."/>
            <person name="King H."/>
            <person name="Zhang Q."/>
            <person name="Presley C."/>
            <person name="Deng X."/>
            <person name="Wei C.I."/>
            <person name="Xiao S."/>
        </authorList>
    </citation>
    <scope>NUCLEOTIDE SEQUENCE [LARGE SCALE GENOMIC DNA]</scope>
    <source>
        <strain evidence="2">UMSG2</strain>
    </source>
</reference>
<keyword evidence="1" id="KW-1133">Transmembrane helix</keyword>
<evidence type="ECO:0000313" key="3">
    <source>
        <dbReference type="Proteomes" id="UP000286134"/>
    </source>
</evidence>
<keyword evidence="1" id="KW-0812">Transmembrane</keyword>
<evidence type="ECO:0000313" key="2">
    <source>
        <dbReference type="EMBL" id="RKF57657.1"/>
    </source>
</evidence>
<dbReference type="OrthoDB" id="3757673at2759"/>
<sequence>MLVDTRILLISITFFLFLIAITGVLWIVQVSVSHTLAYFSAPMEIATFLDILEFSTQENESYKHDDIFVRVWRLEDRVRIDKLLREIRKCGDNLKNDLNNLVLFEKGGEKKLRVFARLFWLVKKSNLQAKARRLELLRTRFLVIYYEIMVNKIFTEYCSPSISSENYNVNTSVTSLPRWDILQQNKKKAQLNNVMTIDTSPDLLSISTTQKNGWSNVLAELQRSPLMQKRHNLGERRPTQAPT</sequence>
<dbReference type="Proteomes" id="UP000286134">
    <property type="component" value="Unassembled WGS sequence"/>
</dbReference>
<comment type="caution">
    <text evidence="2">The sequence shown here is derived from an EMBL/GenBank/DDBJ whole genome shotgun (WGS) entry which is preliminary data.</text>
</comment>
<proteinExistence type="predicted"/>
<name>A0A420HJQ6_9PEZI</name>
<gene>
    <name evidence="2" type="ORF">OnM2_072075</name>
</gene>
<feature type="transmembrane region" description="Helical" evidence="1">
    <location>
        <begin position="7"/>
        <end position="28"/>
    </location>
</feature>
<dbReference type="AlphaFoldDB" id="A0A420HJQ6"/>
<evidence type="ECO:0000256" key="1">
    <source>
        <dbReference type="SAM" id="Phobius"/>
    </source>
</evidence>
<keyword evidence="1" id="KW-0472">Membrane</keyword>
<dbReference type="EMBL" id="MCFK01007269">
    <property type="protein sequence ID" value="RKF57657.1"/>
    <property type="molecule type" value="Genomic_DNA"/>
</dbReference>
<dbReference type="STRING" id="212602.A0A420HJQ6"/>
<accession>A0A420HJQ6</accession>